<name>A1A0E9_BIFAA</name>
<gene>
    <name evidence="1" type="ordered locus">BAD_0401</name>
</gene>
<evidence type="ECO:0000313" key="2">
    <source>
        <dbReference type="Proteomes" id="UP000008702"/>
    </source>
</evidence>
<dbReference type="HOGENOM" id="CLU_935864_0_0_11"/>
<evidence type="ECO:0000313" key="1">
    <source>
        <dbReference type="EMBL" id="BAF39182.1"/>
    </source>
</evidence>
<protein>
    <submittedName>
        <fullName evidence="1">Uncharacterized protein</fullName>
    </submittedName>
</protein>
<organism evidence="1 2">
    <name type="scientific">Bifidobacterium adolescentis (strain ATCC 15703 / DSM 20083 / NCTC 11814 / E194a)</name>
    <dbReference type="NCBI Taxonomy" id="367928"/>
    <lineage>
        <taxon>Bacteria</taxon>
        <taxon>Bacillati</taxon>
        <taxon>Actinomycetota</taxon>
        <taxon>Actinomycetes</taxon>
        <taxon>Bifidobacteriales</taxon>
        <taxon>Bifidobacteriaceae</taxon>
        <taxon>Bifidobacterium</taxon>
    </lineage>
</organism>
<reference evidence="1 2" key="1">
    <citation type="submission" date="2006-12" db="EMBL/GenBank/DDBJ databases">
        <title>Bifidobacterium adolescentis complete genome sequence.</title>
        <authorList>
            <person name="Suzuki T."/>
            <person name="Tsuda Y."/>
            <person name="Kanou N."/>
            <person name="Inoue T."/>
            <person name="Kumazaki K."/>
            <person name="Nagano S."/>
            <person name="Hirai S."/>
            <person name="Tanaka K."/>
            <person name="Watanabe K."/>
        </authorList>
    </citation>
    <scope>NUCLEOTIDE SEQUENCE [LARGE SCALE GENOMIC DNA]</scope>
    <source>
        <strain evidence="2">ATCC 15703 / DSM 20083 / NCTC 11814 / E194a</strain>
    </source>
</reference>
<keyword evidence="2" id="KW-1185">Reference proteome</keyword>
<accession>A1A0E9</accession>
<sequence length="297" mass="33664">MPVVGTFGQQLLHPSHRKRFVEVIPLDVPASHGQQLVDLLFGLCAFGDDQQSQLSGHVDHRFDDFQPFAGIVLIEVDEFHVKFDHIDVDVLEHVQRRIRRSEIIHQHRDVVRMQLADGAFHFGQVPGHGAFGDFRLEQPSVDIVFVQQSGERVRHIHLVDVHHGDVHGNRHQIAALTFPTCQHPDHGTPYEHVQSGDLSGLFQHGNEPARRYHTIFGVVPTHQRLGTDDGTRSRIAFGLQVEAELVVVERTVDLVERQLRHKLVGGRRPAHFRCVSQTDSFLSPRPIRDIHRCTVSG</sequence>
<dbReference type="Proteomes" id="UP000008702">
    <property type="component" value="Chromosome"/>
</dbReference>
<dbReference type="KEGG" id="bad:BAD_0401"/>
<dbReference type="AlphaFoldDB" id="A1A0E9"/>
<proteinExistence type="predicted"/>
<dbReference type="EMBL" id="AP009256">
    <property type="protein sequence ID" value="BAF39182.1"/>
    <property type="molecule type" value="Genomic_DNA"/>
</dbReference>